<reference evidence="2 3" key="1">
    <citation type="submission" date="2019-02" db="EMBL/GenBank/DDBJ databases">
        <title>Genome sequencing of the rare red list fungi Hericium alpestre (H. flagellum).</title>
        <authorList>
            <person name="Buettner E."/>
            <person name="Kellner H."/>
        </authorList>
    </citation>
    <scope>NUCLEOTIDE SEQUENCE [LARGE SCALE GENOMIC DNA]</scope>
    <source>
        <strain evidence="2 3">DSM 108284</strain>
    </source>
</reference>
<protein>
    <submittedName>
        <fullName evidence="2">Uncharacterized protein</fullName>
    </submittedName>
</protein>
<proteinExistence type="predicted"/>
<evidence type="ECO:0000313" key="3">
    <source>
        <dbReference type="Proteomes" id="UP000298061"/>
    </source>
</evidence>
<evidence type="ECO:0000256" key="1">
    <source>
        <dbReference type="SAM" id="MobiDB-lite"/>
    </source>
</evidence>
<dbReference type="EMBL" id="SFCI01000279">
    <property type="protein sequence ID" value="TFY80854.1"/>
    <property type="molecule type" value="Genomic_DNA"/>
</dbReference>
<evidence type="ECO:0000313" key="2">
    <source>
        <dbReference type="EMBL" id="TFY80854.1"/>
    </source>
</evidence>
<feature type="region of interest" description="Disordered" evidence="1">
    <location>
        <begin position="165"/>
        <end position="198"/>
    </location>
</feature>
<keyword evidence="3" id="KW-1185">Reference proteome</keyword>
<feature type="compositionally biased region" description="Pro residues" evidence="1">
    <location>
        <begin position="12"/>
        <end position="21"/>
    </location>
</feature>
<organism evidence="2 3">
    <name type="scientific">Hericium alpestre</name>
    <dbReference type="NCBI Taxonomy" id="135208"/>
    <lineage>
        <taxon>Eukaryota</taxon>
        <taxon>Fungi</taxon>
        <taxon>Dikarya</taxon>
        <taxon>Basidiomycota</taxon>
        <taxon>Agaricomycotina</taxon>
        <taxon>Agaricomycetes</taxon>
        <taxon>Russulales</taxon>
        <taxon>Hericiaceae</taxon>
        <taxon>Hericium</taxon>
    </lineage>
</organism>
<dbReference type="Proteomes" id="UP000298061">
    <property type="component" value="Unassembled WGS sequence"/>
</dbReference>
<name>A0A4Z0A331_9AGAM</name>
<sequence>MSDKTSSRPSADHPPPSPKNPPPKRARMQAQAGTGFNDPWINTRGATQQAQNNPSTTPREARERSISPLVVRRPVAPAAAPTTNPSQATPPISNKAMIERALRDLDNEHKYDTNGLQLEVNKLRDYVVELQEWTQRTSESIHNLENKLLELKELILVQHVGIGREGGGKGEGEGEGEGEGPNLETAVTPMRRSKKRDNRFARTIRNSLKALMKRVGSQRLPDPLIIDDKDWDDNKLKQEIMH</sequence>
<gene>
    <name evidence="2" type="ORF">EWM64_g3154</name>
</gene>
<dbReference type="AlphaFoldDB" id="A0A4Z0A331"/>
<accession>A0A4Z0A331</accession>
<comment type="caution">
    <text evidence="2">The sequence shown here is derived from an EMBL/GenBank/DDBJ whole genome shotgun (WGS) entry which is preliminary data.</text>
</comment>
<feature type="compositionally biased region" description="Polar residues" evidence="1">
    <location>
        <begin position="44"/>
        <end position="58"/>
    </location>
</feature>
<feature type="region of interest" description="Disordered" evidence="1">
    <location>
        <begin position="1"/>
        <end position="94"/>
    </location>
</feature>
<feature type="compositionally biased region" description="Low complexity" evidence="1">
    <location>
        <begin position="74"/>
        <end position="91"/>
    </location>
</feature>